<keyword evidence="1" id="KW-1133">Transmembrane helix</keyword>
<feature type="domain" description="Phosphatidic acid phosphatase type 2/haloperoxidase" evidence="2">
    <location>
        <begin position="184"/>
        <end position="263"/>
    </location>
</feature>
<evidence type="ECO:0000259" key="2">
    <source>
        <dbReference type="Pfam" id="PF01569"/>
    </source>
</evidence>
<comment type="caution">
    <text evidence="3">The sequence shown here is derived from an EMBL/GenBank/DDBJ whole genome shotgun (WGS) entry which is preliminary data.</text>
</comment>
<name>A0ABS5JV45_9BACT</name>
<feature type="transmembrane region" description="Helical" evidence="1">
    <location>
        <begin position="238"/>
        <end position="258"/>
    </location>
</feature>
<keyword evidence="1" id="KW-0812">Transmembrane</keyword>
<dbReference type="InterPro" id="IPR000326">
    <property type="entry name" value="PAP2/HPO"/>
</dbReference>
<organism evidence="3 4">
    <name type="scientific">Carboxylicivirga linearis</name>
    <dbReference type="NCBI Taxonomy" id="1628157"/>
    <lineage>
        <taxon>Bacteria</taxon>
        <taxon>Pseudomonadati</taxon>
        <taxon>Bacteroidota</taxon>
        <taxon>Bacteroidia</taxon>
        <taxon>Marinilabiliales</taxon>
        <taxon>Marinilabiliaceae</taxon>
        <taxon>Carboxylicivirga</taxon>
    </lineage>
</organism>
<dbReference type="SUPFAM" id="SSF48317">
    <property type="entry name" value="Acid phosphatase/Vanadium-dependent haloperoxidase"/>
    <property type="match status" value="1"/>
</dbReference>
<gene>
    <name evidence="3" type="ORF">KEM10_10570</name>
</gene>
<keyword evidence="4" id="KW-1185">Reference proteome</keyword>
<dbReference type="Proteomes" id="UP000708576">
    <property type="component" value="Unassembled WGS sequence"/>
</dbReference>
<keyword evidence="1" id="KW-0472">Membrane</keyword>
<accession>A0ABS5JV45</accession>
<evidence type="ECO:0000256" key="1">
    <source>
        <dbReference type="SAM" id="Phobius"/>
    </source>
</evidence>
<dbReference type="Pfam" id="PF01569">
    <property type="entry name" value="PAP2"/>
    <property type="match status" value="1"/>
</dbReference>
<dbReference type="EMBL" id="JAGUCO010000006">
    <property type="protein sequence ID" value="MBS2098723.1"/>
    <property type="molecule type" value="Genomic_DNA"/>
</dbReference>
<dbReference type="Gene3D" id="1.20.144.10">
    <property type="entry name" value="Phosphatidic acid phosphatase type 2/haloperoxidase"/>
    <property type="match status" value="1"/>
</dbReference>
<evidence type="ECO:0000313" key="4">
    <source>
        <dbReference type="Proteomes" id="UP000708576"/>
    </source>
</evidence>
<evidence type="ECO:0000313" key="3">
    <source>
        <dbReference type="EMBL" id="MBS2098723.1"/>
    </source>
</evidence>
<protein>
    <submittedName>
        <fullName evidence="3">Phosphatase PAP2 family protein</fullName>
    </submittedName>
</protein>
<dbReference type="CDD" id="cd03394">
    <property type="entry name" value="PAP2_like_5"/>
    <property type="match status" value="1"/>
</dbReference>
<reference evidence="3 4" key="1">
    <citation type="journal article" date="2015" name="Int. J. Syst. Evol. Microbiol.">
        <title>Carboxylicivirga linearis sp. nov., isolated from a sea cucumber culture pond.</title>
        <authorList>
            <person name="Wang F.Q."/>
            <person name="Zhou Y.X."/>
            <person name="Lin X.Z."/>
            <person name="Chen G.J."/>
            <person name="Du Z.J."/>
        </authorList>
    </citation>
    <scope>NUCLEOTIDE SEQUENCE [LARGE SCALE GENOMIC DNA]</scope>
    <source>
        <strain evidence="3 4">FB218</strain>
    </source>
</reference>
<proteinExistence type="predicted"/>
<dbReference type="RefSeq" id="WP_212215966.1">
    <property type="nucleotide sequence ID" value="NZ_JAGUCO010000006.1"/>
</dbReference>
<dbReference type="InterPro" id="IPR036938">
    <property type="entry name" value="PAP2/HPO_sf"/>
</dbReference>
<sequence>MRIAFLGIAMIVLWGQTIIAQEDRITLNLKLSSIDSISIEPEINFNLDLDLKDQRLISPDINWDYPISYQYDVKPSNRLKKSLIAPALLMGIGMYSGNSANTSDRFGKRSINGSIQEEFSGFHSSFDDYLQWGPIAMVYGLQAFGLQGKHSTWESTKLLIKSELLAASFVTILKSTTDNIRPDGEGERSFPSGHTCQAFVAATYLHREYGHISPFYSIAGYTMASAVGTMRMLNQRHWFNDVTVGAAMGIAFTNLVYWHYDRRSKKKKHNVTAVPAITDKGAAVSMLVQF</sequence>